<dbReference type="InterPro" id="IPR001699">
    <property type="entry name" value="TF_T-box"/>
</dbReference>
<dbReference type="PROSITE" id="PS01264">
    <property type="entry name" value="TBOX_2"/>
    <property type="match status" value="1"/>
</dbReference>
<dbReference type="PRINTS" id="PR00937">
    <property type="entry name" value="TBOX"/>
</dbReference>
<protein>
    <recommendedName>
        <fullName evidence="7">T-box domain-containing protein</fullName>
    </recommendedName>
</protein>
<dbReference type="InterPro" id="IPR046360">
    <property type="entry name" value="T-box_DNA-bd"/>
</dbReference>
<gene>
    <name evidence="8" type="primary">Acey_s0537.g3113</name>
    <name evidence="8" type="synonym">Acey-tbx-2</name>
    <name evidence="8" type="ORF">Y032_0537g3113</name>
</gene>
<dbReference type="PANTHER" id="PTHR11267:SF181">
    <property type="entry name" value="OPTOMOTOR-BLIND PROTEIN"/>
    <property type="match status" value="1"/>
</dbReference>
<keyword evidence="5 6" id="KW-0539">Nucleus</keyword>
<evidence type="ECO:0000256" key="4">
    <source>
        <dbReference type="ARBA" id="ARBA00023163"/>
    </source>
</evidence>
<comment type="caution">
    <text evidence="6">Lacks conserved residue(s) required for the propagation of feature annotation.</text>
</comment>
<keyword evidence="4" id="KW-0804">Transcription</keyword>
<dbReference type="GO" id="GO:0000978">
    <property type="term" value="F:RNA polymerase II cis-regulatory region sequence-specific DNA binding"/>
    <property type="evidence" value="ECO:0007669"/>
    <property type="project" value="InterPro"/>
</dbReference>
<keyword evidence="9" id="KW-1185">Reference proteome</keyword>
<dbReference type="Pfam" id="PF00907">
    <property type="entry name" value="T-box"/>
    <property type="match status" value="1"/>
</dbReference>
<evidence type="ECO:0000256" key="6">
    <source>
        <dbReference type="PROSITE-ProRule" id="PRU00201"/>
    </source>
</evidence>
<sequence length="365" mass="40204">MAFNPFLSRPDLALLPFMGHLPTLPGAPGFFPRLPPDLTEMRGARVDDDGVQDDPQVELDDKELWNSFNSCGTEMVITKSGRRIFPAFRVKVSGLDKKSKYIFLMDLVPADECRYKFNNSRWMVAGKADPEMPKRMYIHPDSPATGEHWMAKGANFHKLKLTNNISDKQGYVSSFPASGDFCCFCPSLVLTSPFLAQPFHAGPTAPLHSSLFLLYRHHCALILPPCSSPLAALFMCLGYRRREIHATLPCSGFMRSVSAEVATATDHRASFITRAHISPPSARHSRTVSWCSRAAPGGGGAPHHRMIFKTDPSPGEFAPALCVFLSDSLGDNDNRCNLIVNERDSVRPLTAGAQPSHSKVNLLPP</sequence>
<feature type="domain" description="T-box" evidence="7">
    <location>
        <begin position="59"/>
        <end position="198"/>
    </location>
</feature>
<keyword evidence="2" id="KW-0805">Transcription regulation</keyword>
<dbReference type="GO" id="GO:0000785">
    <property type="term" value="C:chromatin"/>
    <property type="evidence" value="ECO:0007669"/>
    <property type="project" value="TreeGrafter"/>
</dbReference>
<evidence type="ECO:0000259" key="7">
    <source>
        <dbReference type="PROSITE" id="PS50252"/>
    </source>
</evidence>
<evidence type="ECO:0000256" key="1">
    <source>
        <dbReference type="ARBA" id="ARBA00004123"/>
    </source>
</evidence>
<dbReference type="Gene3D" id="2.60.40.820">
    <property type="entry name" value="Transcription factor, T-box"/>
    <property type="match status" value="1"/>
</dbReference>
<organism evidence="8 9">
    <name type="scientific">Ancylostoma ceylanicum</name>
    <dbReference type="NCBI Taxonomy" id="53326"/>
    <lineage>
        <taxon>Eukaryota</taxon>
        <taxon>Metazoa</taxon>
        <taxon>Ecdysozoa</taxon>
        <taxon>Nematoda</taxon>
        <taxon>Chromadorea</taxon>
        <taxon>Rhabditida</taxon>
        <taxon>Rhabditina</taxon>
        <taxon>Rhabditomorpha</taxon>
        <taxon>Strongyloidea</taxon>
        <taxon>Ancylostomatidae</taxon>
        <taxon>Ancylostomatinae</taxon>
        <taxon>Ancylostoma</taxon>
    </lineage>
</organism>
<comment type="subcellular location">
    <subcellularLocation>
        <location evidence="1 6">Nucleus</location>
    </subcellularLocation>
</comment>
<keyword evidence="3 6" id="KW-0238">DNA-binding</keyword>
<accession>A0A016WSL0</accession>
<dbReference type="STRING" id="53326.A0A016WSL0"/>
<comment type="caution">
    <text evidence="8">The sequence shown here is derived from an EMBL/GenBank/DDBJ whole genome shotgun (WGS) entry which is preliminary data.</text>
</comment>
<evidence type="ECO:0000256" key="2">
    <source>
        <dbReference type="ARBA" id="ARBA00023015"/>
    </source>
</evidence>
<dbReference type="EMBL" id="JARK01000137">
    <property type="protein sequence ID" value="EYC42267.1"/>
    <property type="molecule type" value="Genomic_DNA"/>
</dbReference>
<evidence type="ECO:0000256" key="3">
    <source>
        <dbReference type="ARBA" id="ARBA00023125"/>
    </source>
</evidence>
<name>A0A016WSL0_9BILA</name>
<evidence type="ECO:0000256" key="5">
    <source>
        <dbReference type="ARBA" id="ARBA00023242"/>
    </source>
</evidence>
<dbReference type="GO" id="GO:0005634">
    <property type="term" value="C:nucleus"/>
    <property type="evidence" value="ECO:0007669"/>
    <property type="project" value="UniProtKB-SubCell"/>
</dbReference>
<dbReference type="PROSITE" id="PS50252">
    <property type="entry name" value="TBOX_3"/>
    <property type="match status" value="1"/>
</dbReference>
<dbReference type="GO" id="GO:0001708">
    <property type="term" value="P:cell fate specification"/>
    <property type="evidence" value="ECO:0007669"/>
    <property type="project" value="TreeGrafter"/>
</dbReference>
<evidence type="ECO:0000313" key="8">
    <source>
        <dbReference type="EMBL" id="EYC42267.1"/>
    </source>
</evidence>
<proteinExistence type="predicted"/>
<dbReference type="PROSITE" id="PS01283">
    <property type="entry name" value="TBOX_1"/>
    <property type="match status" value="1"/>
</dbReference>
<dbReference type="PANTHER" id="PTHR11267">
    <property type="entry name" value="T-BOX PROTEIN-RELATED"/>
    <property type="match status" value="1"/>
</dbReference>
<dbReference type="GO" id="GO:0045893">
    <property type="term" value="P:positive regulation of DNA-templated transcription"/>
    <property type="evidence" value="ECO:0007669"/>
    <property type="project" value="InterPro"/>
</dbReference>
<dbReference type="InterPro" id="IPR036960">
    <property type="entry name" value="T-box_sf"/>
</dbReference>
<dbReference type="OrthoDB" id="7442607at2759"/>
<dbReference type="InterPro" id="IPR018186">
    <property type="entry name" value="TF_T-box_CS"/>
</dbReference>
<evidence type="ECO:0000313" key="9">
    <source>
        <dbReference type="Proteomes" id="UP000024635"/>
    </source>
</evidence>
<dbReference type="SMART" id="SM00425">
    <property type="entry name" value="TBOX"/>
    <property type="match status" value="1"/>
</dbReference>
<dbReference type="Proteomes" id="UP000024635">
    <property type="component" value="Unassembled WGS sequence"/>
</dbReference>
<dbReference type="InterPro" id="IPR008967">
    <property type="entry name" value="p53-like_TF_DNA-bd_sf"/>
</dbReference>
<dbReference type="AlphaFoldDB" id="A0A016WSL0"/>
<dbReference type="SUPFAM" id="SSF49417">
    <property type="entry name" value="p53-like transcription factors"/>
    <property type="match status" value="1"/>
</dbReference>
<reference evidence="9" key="1">
    <citation type="journal article" date="2015" name="Nat. Genet.">
        <title>The genome and transcriptome of the zoonotic hookworm Ancylostoma ceylanicum identify infection-specific gene families.</title>
        <authorList>
            <person name="Schwarz E.M."/>
            <person name="Hu Y."/>
            <person name="Antoshechkin I."/>
            <person name="Miller M.M."/>
            <person name="Sternberg P.W."/>
            <person name="Aroian R.V."/>
        </authorList>
    </citation>
    <scope>NUCLEOTIDE SEQUENCE</scope>
    <source>
        <strain evidence="9">HY135</strain>
    </source>
</reference>
<dbReference type="GO" id="GO:0000981">
    <property type="term" value="F:DNA-binding transcription factor activity, RNA polymerase II-specific"/>
    <property type="evidence" value="ECO:0007669"/>
    <property type="project" value="TreeGrafter"/>
</dbReference>